<keyword evidence="6 7" id="KW-0472">Membrane</keyword>
<gene>
    <name evidence="9" type="ORF">AAME72_13075</name>
</gene>
<sequence length="320" mass="35019">MTGTVASATREAARELQAARPHARTKSRRFRREGRAGYLFLAPSLIFFTIFLILPSFFAIFLSLSQWGGYDLTQIHFIGVKNYGDILNFNSTFVSPILVNTLVFAALSVILAVGGSLIVAQCIERLKFQGFWRFLYFLPVVATVVAIGNVWKMMYQPSGLINGLLNALHVNSIGFLSDPKIALPSVAVVQAWASIGAAVLILTAGIKAIDRSVYEAAELDGANSWTTFWGVTLPLLRPSLVFVFITQCIAGLQSFALIIVMTKDGGPVNSTNVAAFEMYQQAFKFGAWGTASAMAMVLFLIIFIITLIQLWVSRRAGDDD</sequence>
<dbReference type="Pfam" id="PF00528">
    <property type="entry name" value="BPD_transp_1"/>
    <property type="match status" value="1"/>
</dbReference>
<dbReference type="GO" id="GO:0055085">
    <property type="term" value="P:transmembrane transport"/>
    <property type="evidence" value="ECO:0007669"/>
    <property type="project" value="InterPro"/>
</dbReference>
<dbReference type="RefSeq" id="WP_348786988.1">
    <property type="nucleotide sequence ID" value="NZ_CP157390.1"/>
</dbReference>
<reference evidence="9" key="1">
    <citation type="submission" date="2024-05" db="EMBL/GenBank/DDBJ databases">
        <title>The Natural Products Discovery Center: Release of the First 8490 Sequenced Strains for Exploring Actinobacteria Biosynthetic Diversity.</title>
        <authorList>
            <person name="Kalkreuter E."/>
            <person name="Kautsar S.A."/>
            <person name="Yang D."/>
            <person name="Bader C.D."/>
            <person name="Teijaro C.N."/>
            <person name="Fluegel L."/>
            <person name="Davis C.M."/>
            <person name="Simpson J.R."/>
            <person name="Lauterbach L."/>
            <person name="Steele A.D."/>
            <person name="Gui C."/>
            <person name="Meng S."/>
            <person name="Li G."/>
            <person name="Viehrig K."/>
            <person name="Ye F."/>
            <person name="Su P."/>
            <person name="Kiefer A.F."/>
            <person name="Nichols A."/>
            <person name="Cepeda A.J."/>
            <person name="Yan W."/>
            <person name="Fan B."/>
            <person name="Jiang Y."/>
            <person name="Adhikari A."/>
            <person name="Zheng C.-J."/>
            <person name="Schuster L."/>
            <person name="Cowan T.M."/>
            <person name="Smanski M.J."/>
            <person name="Chevrette M.G."/>
            <person name="de Carvalho L.P.S."/>
            <person name="Shen B."/>
        </authorList>
    </citation>
    <scope>NUCLEOTIDE SEQUENCE</scope>
    <source>
        <strain evidence="9">NPDC080035</strain>
    </source>
</reference>
<evidence type="ECO:0000259" key="8">
    <source>
        <dbReference type="PROSITE" id="PS50928"/>
    </source>
</evidence>
<dbReference type="InterPro" id="IPR051393">
    <property type="entry name" value="ABC_transporter_permease"/>
</dbReference>
<dbReference type="CDD" id="cd06261">
    <property type="entry name" value="TM_PBP2"/>
    <property type="match status" value="1"/>
</dbReference>
<proteinExistence type="inferred from homology"/>
<evidence type="ECO:0000256" key="2">
    <source>
        <dbReference type="ARBA" id="ARBA00022448"/>
    </source>
</evidence>
<evidence type="ECO:0000256" key="1">
    <source>
        <dbReference type="ARBA" id="ARBA00004651"/>
    </source>
</evidence>
<evidence type="ECO:0000313" key="9">
    <source>
        <dbReference type="EMBL" id="XBM47012.1"/>
    </source>
</evidence>
<protein>
    <submittedName>
        <fullName evidence="9">Sugar ABC transporter permease</fullName>
    </submittedName>
</protein>
<name>A0AAU7G7Y4_9MICO</name>
<dbReference type="EMBL" id="CP157390">
    <property type="protein sequence ID" value="XBM47012.1"/>
    <property type="molecule type" value="Genomic_DNA"/>
</dbReference>
<dbReference type="Gene3D" id="1.10.3720.10">
    <property type="entry name" value="MetI-like"/>
    <property type="match status" value="1"/>
</dbReference>
<dbReference type="AlphaFoldDB" id="A0AAU7G7Y4"/>
<feature type="transmembrane region" description="Helical" evidence="7">
    <location>
        <begin position="97"/>
        <end position="119"/>
    </location>
</feature>
<evidence type="ECO:0000256" key="7">
    <source>
        <dbReference type="RuleBase" id="RU363032"/>
    </source>
</evidence>
<feature type="transmembrane region" description="Helical" evidence="7">
    <location>
        <begin position="36"/>
        <end position="62"/>
    </location>
</feature>
<dbReference type="InterPro" id="IPR035906">
    <property type="entry name" value="MetI-like_sf"/>
</dbReference>
<feature type="transmembrane region" description="Helical" evidence="7">
    <location>
        <begin position="285"/>
        <end position="312"/>
    </location>
</feature>
<feature type="domain" description="ABC transmembrane type-1" evidence="8">
    <location>
        <begin position="98"/>
        <end position="309"/>
    </location>
</feature>
<organism evidence="9">
    <name type="scientific">Leifsonia sp. NPDC080035</name>
    <dbReference type="NCBI Taxonomy" id="3143936"/>
    <lineage>
        <taxon>Bacteria</taxon>
        <taxon>Bacillati</taxon>
        <taxon>Actinomycetota</taxon>
        <taxon>Actinomycetes</taxon>
        <taxon>Micrococcales</taxon>
        <taxon>Microbacteriaceae</taxon>
        <taxon>Leifsonia</taxon>
    </lineage>
</organism>
<keyword evidence="3" id="KW-1003">Cell membrane</keyword>
<evidence type="ECO:0000256" key="4">
    <source>
        <dbReference type="ARBA" id="ARBA00022692"/>
    </source>
</evidence>
<dbReference type="SUPFAM" id="SSF161098">
    <property type="entry name" value="MetI-like"/>
    <property type="match status" value="1"/>
</dbReference>
<dbReference type="GO" id="GO:0005886">
    <property type="term" value="C:plasma membrane"/>
    <property type="evidence" value="ECO:0007669"/>
    <property type="project" value="UniProtKB-SubCell"/>
</dbReference>
<dbReference type="PANTHER" id="PTHR30193">
    <property type="entry name" value="ABC TRANSPORTER PERMEASE PROTEIN"/>
    <property type="match status" value="1"/>
</dbReference>
<accession>A0AAU7G7Y4</accession>
<evidence type="ECO:0000256" key="6">
    <source>
        <dbReference type="ARBA" id="ARBA00023136"/>
    </source>
</evidence>
<dbReference type="PANTHER" id="PTHR30193:SF37">
    <property type="entry name" value="INNER MEMBRANE ABC TRANSPORTER PERMEASE PROTEIN YCJO"/>
    <property type="match status" value="1"/>
</dbReference>
<comment type="subcellular location">
    <subcellularLocation>
        <location evidence="1 7">Cell membrane</location>
        <topology evidence="1 7">Multi-pass membrane protein</topology>
    </subcellularLocation>
</comment>
<evidence type="ECO:0000256" key="3">
    <source>
        <dbReference type="ARBA" id="ARBA00022475"/>
    </source>
</evidence>
<keyword evidence="4 7" id="KW-0812">Transmembrane</keyword>
<keyword evidence="2 7" id="KW-0813">Transport</keyword>
<feature type="transmembrane region" description="Helical" evidence="7">
    <location>
        <begin position="131"/>
        <end position="151"/>
    </location>
</feature>
<dbReference type="PROSITE" id="PS50928">
    <property type="entry name" value="ABC_TM1"/>
    <property type="match status" value="1"/>
</dbReference>
<dbReference type="InterPro" id="IPR000515">
    <property type="entry name" value="MetI-like"/>
</dbReference>
<keyword evidence="5 7" id="KW-1133">Transmembrane helix</keyword>
<comment type="similarity">
    <text evidence="7">Belongs to the binding-protein-dependent transport system permease family.</text>
</comment>
<evidence type="ECO:0000256" key="5">
    <source>
        <dbReference type="ARBA" id="ARBA00022989"/>
    </source>
</evidence>
<feature type="transmembrane region" description="Helical" evidence="7">
    <location>
        <begin position="181"/>
        <end position="202"/>
    </location>
</feature>
<feature type="transmembrane region" description="Helical" evidence="7">
    <location>
        <begin position="240"/>
        <end position="261"/>
    </location>
</feature>